<sequence length="307" mass="33489">MATSKRKGLGKGLDALLGGSATPKGQPAASVSEAIESVTSPSPGEDGRLMEIPIEFIQRGKYQPRRDMNPEALQELADSIKAQGIMQPIVVRPVGGNRYEIIAGERRWRATQLAQLDKIPAVVRDVPDEAAIAMALIENIQREDLNPMEEAFALKRLQDEFDLTHQEVAEAVGKSRTTVTNLLRLIALGNEVKKLLENGDIEMGHARALLTLSLDEQMQVANQVIARGLSVRQTEALVRRLQEQAKNTKPVAQPNPDLKNLEEGLAEKVGVPVVINHTAKGAGKLVLKYNNLDELDGILAHLGYDAK</sequence>
<evidence type="ECO:0000256" key="3">
    <source>
        <dbReference type="ARBA" id="ARBA00022829"/>
    </source>
</evidence>
<evidence type="ECO:0000256" key="4">
    <source>
        <dbReference type="ARBA" id="ARBA00023125"/>
    </source>
</evidence>
<evidence type="ECO:0000259" key="7">
    <source>
        <dbReference type="SMART" id="SM00470"/>
    </source>
</evidence>
<comment type="function">
    <text evidence="5">Involved in chromosome partition. Localize to both poles of the predivisional cell following completion of DNA replication. Binds to the DNA origin of replication.</text>
</comment>
<dbReference type="InterPro" id="IPR003115">
    <property type="entry name" value="ParB_N"/>
</dbReference>
<name>A0AAV3U8H7_9ALTE</name>
<evidence type="ECO:0000313" key="8">
    <source>
        <dbReference type="EMBL" id="GAA4957467.1"/>
    </source>
</evidence>
<dbReference type="InterPro" id="IPR050336">
    <property type="entry name" value="Chromosome_partition/occlusion"/>
</dbReference>
<evidence type="ECO:0000256" key="5">
    <source>
        <dbReference type="ARBA" id="ARBA00025472"/>
    </source>
</evidence>
<comment type="caution">
    <text evidence="8">The sequence shown here is derived from an EMBL/GenBank/DDBJ whole genome shotgun (WGS) entry which is preliminary data.</text>
</comment>
<dbReference type="RefSeq" id="WP_345427081.1">
    <property type="nucleotide sequence ID" value="NZ_AP031496.1"/>
</dbReference>
<dbReference type="PANTHER" id="PTHR33375">
    <property type="entry name" value="CHROMOSOME-PARTITIONING PROTEIN PARB-RELATED"/>
    <property type="match status" value="1"/>
</dbReference>
<dbReference type="Pfam" id="PF17762">
    <property type="entry name" value="HTH_ParB"/>
    <property type="match status" value="1"/>
</dbReference>
<protein>
    <recommendedName>
        <fullName evidence="2">Probable chromosome-partitioning protein ParB</fullName>
    </recommendedName>
</protein>
<evidence type="ECO:0000256" key="6">
    <source>
        <dbReference type="SAM" id="MobiDB-lite"/>
    </source>
</evidence>
<dbReference type="InterPro" id="IPR041468">
    <property type="entry name" value="HTH_ParB/Spo0J"/>
</dbReference>
<comment type="similarity">
    <text evidence="1">Belongs to the ParB family.</text>
</comment>
<keyword evidence="4" id="KW-0238">DNA-binding</keyword>
<gene>
    <name evidence="8" type="ORF">GCM10025791_42480</name>
</gene>
<proteinExistence type="inferred from homology"/>
<dbReference type="AlphaFoldDB" id="A0AAV3U8H7"/>
<accession>A0AAV3U8H7</accession>
<dbReference type="SMART" id="SM00470">
    <property type="entry name" value="ParB"/>
    <property type="match status" value="1"/>
</dbReference>
<dbReference type="SUPFAM" id="SSF110849">
    <property type="entry name" value="ParB/Sulfiredoxin"/>
    <property type="match status" value="1"/>
</dbReference>
<dbReference type="GO" id="GO:0005694">
    <property type="term" value="C:chromosome"/>
    <property type="evidence" value="ECO:0007669"/>
    <property type="project" value="TreeGrafter"/>
</dbReference>
<dbReference type="CDD" id="cd16393">
    <property type="entry name" value="SPO0J_N"/>
    <property type="match status" value="1"/>
</dbReference>
<dbReference type="GO" id="GO:0007059">
    <property type="term" value="P:chromosome segregation"/>
    <property type="evidence" value="ECO:0007669"/>
    <property type="project" value="UniProtKB-KW"/>
</dbReference>
<evidence type="ECO:0000313" key="9">
    <source>
        <dbReference type="Proteomes" id="UP001409585"/>
    </source>
</evidence>
<reference evidence="9" key="1">
    <citation type="journal article" date="2019" name="Int. J. Syst. Evol. Microbiol.">
        <title>The Global Catalogue of Microorganisms (GCM) 10K type strain sequencing project: providing services to taxonomists for standard genome sequencing and annotation.</title>
        <authorList>
            <consortium name="The Broad Institute Genomics Platform"/>
            <consortium name="The Broad Institute Genome Sequencing Center for Infectious Disease"/>
            <person name="Wu L."/>
            <person name="Ma J."/>
        </authorList>
    </citation>
    <scope>NUCLEOTIDE SEQUENCE [LARGE SCALE GENOMIC DNA]</scope>
    <source>
        <strain evidence="9">JCM 19134</strain>
    </source>
</reference>
<evidence type="ECO:0000256" key="1">
    <source>
        <dbReference type="ARBA" id="ARBA00006295"/>
    </source>
</evidence>
<dbReference type="NCBIfam" id="TIGR00180">
    <property type="entry name" value="parB_part"/>
    <property type="match status" value="1"/>
</dbReference>
<dbReference type="InterPro" id="IPR004437">
    <property type="entry name" value="ParB/RepB/Spo0J"/>
</dbReference>
<dbReference type="GO" id="GO:0003677">
    <property type="term" value="F:DNA binding"/>
    <property type="evidence" value="ECO:0007669"/>
    <property type="project" value="UniProtKB-KW"/>
</dbReference>
<dbReference type="Proteomes" id="UP001409585">
    <property type="component" value="Unassembled WGS sequence"/>
</dbReference>
<feature type="domain" description="ParB-like N-terminal" evidence="7">
    <location>
        <begin position="50"/>
        <end position="140"/>
    </location>
</feature>
<dbReference type="FunFam" id="1.10.10.2830:FF:000001">
    <property type="entry name" value="Chromosome partitioning protein ParB"/>
    <property type="match status" value="1"/>
</dbReference>
<dbReference type="InterPro" id="IPR036086">
    <property type="entry name" value="ParB/Sulfiredoxin_sf"/>
</dbReference>
<evidence type="ECO:0000256" key="2">
    <source>
        <dbReference type="ARBA" id="ARBA00022372"/>
    </source>
</evidence>
<dbReference type="PANTHER" id="PTHR33375:SF1">
    <property type="entry name" value="CHROMOSOME-PARTITIONING PROTEIN PARB-RELATED"/>
    <property type="match status" value="1"/>
</dbReference>
<keyword evidence="3" id="KW-0159">Chromosome partition</keyword>
<dbReference type="EMBL" id="BAABLX010000075">
    <property type="protein sequence ID" value="GAA4957467.1"/>
    <property type="molecule type" value="Genomic_DNA"/>
</dbReference>
<feature type="region of interest" description="Disordered" evidence="6">
    <location>
        <begin position="1"/>
        <end position="48"/>
    </location>
</feature>
<dbReference type="InterPro" id="IPR057240">
    <property type="entry name" value="ParB_dimer_C"/>
</dbReference>
<dbReference type="Gene3D" id="3.90.1530.30">
    <property type="match status" value="1"/>
</dbReference>
<dbReference type="Pfam" id="PF23552">
    <property type="entry name" value="ParB_C"/>
    <property type="match status" value="1"/>
</dbReference>
<dbReference type="Pfam" id="PF02195">
    <property type="entry name" value="ParB_N"/>
    <property type="match status" value="1"/>
</dbReference>
<keyword evidence="9" id="KW-1185">Reference proteome</keyword>
<dbReference type="Gene3D" id="1.10.10.2830">
    <property type="match status" value="1"/>
</dbReference>
<organism evidence="8 9">
    <name type="scientific">Halioxenophilus aromaticivorans</name>
    <dbReference type="NCBI Taxonomy" id="1306992"/>
    <lineage>
        <taxon>Bacteria</taxon>
        <taxon>Pseudomonadati</taxon>
        <taxon>Pseudomonadota</taxon>
        <taxon>Gammaproteobacteria</taxon>
        <taxon>Alteromonadales</taxon>
        <taxon>Alteromonadaceae</taxon>
        <taxon>Halioxenophilus</taxon>
    </lineage>
</organism>
<dbReference type="FunFam" id="3.90.1530.30:FF:000001">
    <property type="entry name" value="Chromosome partitioning protein ParB"/>
    <property type="match status" value="1"/>
</dbReference>
<dbReference type="GO" id="GO:0045881">
    <property type="term" value="P:positive regulation of sporulation resulting in formation of a cellular spore"/>
    <property type="evidence" value="ECO:0007669"/>
    <property type="project" value="TreeGrafter"/>
</dbReference>